<dbReference type="PANTHER" id="PTHR31691">
    <property type="entry name" value="ROTATIN"/>
    <property type="match status" value="1"/>
</dbReference>
<dbReference type="GO" id="GO:0005814">
    <property type="term" value="C:centriole"/>
    <property type="evidence" value="ECO:0007669"/>
    <property type="project" value="TreeGrafter"/>
</dbReference>
<name>A0A7R8H2E4_LEPSM</name>
<sequence>MTFPPIDSSVPEIRLRALSSIHSKLDKGLLSAADLLKDNFLARFVDFWFIRKDVLQGSKTALLLLRNILSFTEVQNACMDLGVRKILSQWRLHVGEKVLQNLVWEILEEKLPIPLRAANEADLISAIQFNSNSPEVISTTTSSSISSPRVLPMKSLPLRLLLPPSKADALEEPSTYSPVRQHYFKKVQFSQLDNSLTESEPTFPWISLSSIDLEHLRPHTDIAHHPDQMRELCQTFCSSLLIDFPPEVFLQRPDLIKTLIQVLDVTENISLKSHICESLNVYIHKLVNKLELSREFHSKAMSNLDHSCYYDEDDSMSDSKNNSIEDRLQAVTLKKECLSTVEFVWITFEASLSLWVLNDGDHSYRLLNSVYTLEIQLIKLLEFLNVDIHKKRWWKDKRNFKNNLKYLYVS</sequence>
<evidence type="ECO:0000313" key="3">
    <source>
        <dbReference type="Proteomes" id="UP000675881"/>
    </source>
</evidence>
<dbReference type="GO" id="GO:0036064">
    <property type="term" value="C:ciliary basal body"/>
    <property type="evidence" value="ECO:0007669"/>
    <property type="project" value="InterPro"/>
</dbReference>
<dbReference type="GO" id="GO:0032053">
    <property type="term" value="P:ciliary basal body organization"/>
    <property type="evidence" value="ECO:0007669"/>
    <property type="project" value="TreeGrafter"/>
</dbReference>
<dbReference type="GO" id="GO:0005813">
    <property type="term" value="C:centrosome"/>
    <property type="evidence" value="ECO:0007669"/>
    <property type="project" value="InterPro"/>
</dbReference>
<dbReference type="EMBL" id="HG994590">
    <property type="protein sequence ID" value="CAF2812355.1"/>
    <property type="molecule type" value="Genomic_DNA"/>
</dbReference>
<organism evidence="2 3">
    <name type="scientific">Lepeophtheirus salmonis</name>
    <name type="common">Salmon louse</name>
    <name type="synonym">Caligus salmonis</name>
    <dbReference type="NCBI Taxonomy" id="72036"/>
    <lineage>
        <taxon>Eukaryota</taxon>
        <taxon>Metazoa</taxon>
        <taxon>Ecdysozoa</taxon>
        <taxon>Arthropoda</taxon>
        <taxon>Crustacea</taxon>
        <taxon>Multicrustacea</taxon>
        <taxon>Hexanauplia</taxon>
        <taxon>Copepoda</taxon>
        <taxon>Siphonostomatoida</taxon>
        <taxon>Caligidae</taxon>
        <taxon>Lepeophtheirus</taxon>
    </lineage>
</organism>
<dbReference type="InterPro" id="IPR030791">
    <property type="entry name" value="Rotatin"/>
</dbReference>
<dbReference type="GO" id="GO:0007099">
    <property type="term" value="P:centriole replication"/>
    <property type="evidence" value="ECO:0007669"/>
    <property type="project" value="TreeGrafter"/>
</dbReference>
<reference evidence="2" key="1">
    <citation type="submission" date="2021-02" db="EMBL/GenBank/DDBJ databases">
        <authorList>
            <person name="Bekaert M."/>
        </authorList>
    </citation>
    <scope>NUCLEOTIDE SEQUENCE</scope>
    <source>
        <strain evidence="2">IoA-00</strain>
    </source>
</reference>
<proteinExistence type="predicted"/>
<dbReference type="InterPro" id="IPR029249">
    <property type="entry name" value="Rotatin_N"/>
</dbReference>
<evidence type="ECO:0000313" key="2">
    <source>
        <dbReference type="EMBL" id="CAF2812355.1"/>
    </source>
</evidence>
<dbReference type="GO" id="GO:0010457">
    <property type="term" value="P:centriole-centriole cohesion"/>
    <property type="evidence" value="ECO:0007669"/>
    <property type="project" value="TreeGrafter"/>
</dbReference>
<feature type="domain" description="Rotatin N-terminal" evidence="1">
    <location>
        <begin position="12"/>
        <end position="100"/>
    </location>
</feature>
<dbReference type="AlphaFoldDB" id="A0A7R8H2E4"/>
<gene>
    <name evidence="2" type="ORF">LSAA_2846</name>
</gene>
<dbReference type="PANTHER" id="PTHR31691:SF1">
    <property type="entry name" value="ROTATIN"/>
    <property type="match status" value="1"/>
</dbReference>
<protein>
    <submittedName>
        <fullName evidence="2">RTTN</fullName>
    </submittedName>
</protein>
<accession>A0A7R8H2E4</accession>
<evidence type="ECO:0000259" key="1">
    <source>
        <dbReference type="Pfam" id="PF14726"/>
    </source>
</evidence>
<dbReference type="Proteomes" id="UP000675881">
    <property type="component" value="Chromosome 11"/>
</dbReference>
<dbReference type="Pfam" id="PF14726">
    <property type="entry name" value="RTTN_N"/>
    <property type="match status" value="1"/>
</dbReference>
<keyword evidence="3" id="KW-1185">Reference proteome</keyword>